<reference evidence="1" key="1">
    <citation type="submission" date="2020-05" db="EMBL/GenBank/DDBJ databases">
        <title>Large-scale comparative analyses of tick genomes elucidate their genetic diversity and vector capacities.</title>
        <authorList>
            <person name="Jia N."/>
            <person name="Wang J."/>
            <person name="Shi W."/>
            <person name="Du L."/>
            <person name="Sun Y."/>
            <person name="Zhan W."/>
            <person name="Jiang J."/>
            <person name="Wang Q."/>
            <person name="Zhang B."/>
            <person name="Ji P."/>
            <person name="Sakyi L.B."/>
            <person name="Cui X."/>
            <person name="Yuan T."/>
            <person name="Jiang B."/>
            <person name="Yang W."/>
            <person name="Lam T.T.-Y."/>
            <person name="Chang Q."/>
            <person name="Ding S."/>
            <person name="Wang X."/>
            <person name="Zhu J."/>
            <person name="Ruan X."/>
            <person name="Zhao L."/>
            <person name="Wei J."/>
            <person name="Que T."/>
            <person name="Du C."/>
            <person name="Cheng J."/>
            <person name="Dai P."/>
            <person name="Han X."/>
            <person name="Huang E."/>
            <person name="Gao Y."/>
            <person name="Liu J."/>
            <person name="Shao H."/>
            <person name="Ye R."/>
            <person name="Li L."/>
            <person name="Wei W."/>
            <person name="Wang X."/>
            <person name="Wang C."/>
            <person name="Yang T."/>
            <person name="Huo Q."/>
            <person name="Li W."/>
            <person name="Guo W."/>
            <person name="Chen H."/>
            <person name="Zhou L."/>
            <person name="Ni X."/>
            <person name="Tian J."/>
            <person name="Zhou Y."/>
            <person name="Sheng Y."/>
            <person name="Liu T."/>
            <person name="Pan Y."/>
            <person name="Xia L."/>
            <person name="Li J."/>
            <person name="Zhao F."/>
            <person name="Cao W."/>
        </authorList>
    </citation>
    <scope>NUCLEOTIDE SEQUENCE</scope>
    <source>
        <strain evidence="1">Hyas-2018</strain>
    </source>
</reference>
<organism evidence="1 2">
    <name type="scientific">Hyalomma asiaticum</name>
    <name type="common">Tick</name>
    <dbReference type="NCBI Taxonomy" id="266040"/>
    <lineage>
        <taxon>Eukaryota</taxon>
        <taxon>Metazoa</taxon>
        <taxon>Ecdysozoa</taxon>
        <taxon>Arthropoda</taxon>
        <taxon>Chelicerata</taxon>
        <taxon>Arachnida</taxon>
        <taxon>Acari</taxon>
        <taxon>Parasitiformes</taxon>
        <taxon>Ixodida</taxon>
        <taxon>Ixodoidea</taxon>
        <taxon>Ixodidae</taxon>
        <taxon>Hyalomminae</taxon>
        <taxon>Hyalomma</taxon>
    </lineage>
</organism>
<keyword evidence="2" id="KW-1185">Reference proteome</keyword>
<name>A0ACB7SZG2_HYAAI</name>
<dbReference type="EMBL" id="CM023482">
    <property type="protein sequence ID" value="KAH6940351.1"/>
    <property type="molecule type" value="Genomic_DNA"/>
</dbReference>
<protein>
    <submittedName>
        <fullName evidence="1">Uncharacterized protein</fullName>
    </submittedName>
</protein>
<proteinExistence type="predicted"/>
<gene>
    <name evidence="1" type="ORF">HPB50_026971</name>
</gene>
<accession>A0ACB7SZG2</accession>
<sequence length="186" mass="20120">MQTKPGKHCLTGDPAATPPSPKRDPGLMAAPRATPEAIPFPKHGPGRDTKPHPDPVPGVAWTADNSQHLDLNPPSRLWHGKTLIWADLVHSKPGPNSGTTLAACNEPPTEHAREVIRLCEENDNLKNMIKRLVNEMPEGCRAVSGQPGGQGVCALIDKKPTHLTHDLKLADSITEYVMVEILLDTL</sequence>
<evidence type="ECO:0000313" key="2">
    <source>
        <dbReference type="Proteomes" id="UP000821845"/>
    </source>
</evidence>
<comment type="caution">
    <text evidence="1">The sequence shown here is derived from an EMBL/GenBank/DDBJ whole genome shotgun (WGS) entry which is preliminary data.</text>
</comment>
<dbReference type="Proteomes" id="UP000821845">
    <property type="component" value="Chromosome 2"/>
</dbReference>
<evidence type="ECO:0000313" key="1">
    <source>
        <dbReference type="EMBL" id="KAH6940351.1"/>
    </source>
</evidence>